<dbReference type="AlphaFoldDB" id="A0A829W5J2"/>
<dbReference type="RefSeq" id="WP_002588880.1">
    <property type="nucleotide sequence ID" value="NZ_BJLB01000001.1"/>
</dbReference>
<organism evidence="1 2">
    <name type="scientific">Enterocloster clostridioformis</name>
    <dbReference type="NCBI Taxonomy" id="1531"/>
    <lineage>
        <taxon>Bacteria</taxon>
        <taxon>Bacillati</taxon>
        <taxon>Bacillota</taxon>
        <taxon>Clostridia</taxon>
        <taxon>Lachnospirales</taxon>
        <taxon>Lachnospiraceae</taxon>
        <taxon>Enterocloster</taxon>
    </lineage>
</organism>
<accession>A0A829W5J2</accession>
<evidence type="ECO:0000313" key="2">
    <source>
        <dbReference type="Proteomes" id="UP000315200"/>
    </source>
</evidence>
<proteinExistence type="predicted"/>
<name>A0A829W5J2_9FIRM</name>
<reference evidence="1 2" key="1">
    <citation type="submission" date="2019-06" db="EMBL/GenBank/DDBJ databases">
        <title>Draft genome sequence of [Clostridium] clostridioforme NBRC 113352.</title>
        <authorList>
            <person name="Miura T."/>
            <person name="Furukawa M."/>
            <person name="Shimamura M."/>
            <person name="Ohyama Y."/>
            <person name="Yamazoe A."/>
            <person name="Kawasaki H."/>
        </authorList>
    </citation>
    <scope>NUCLEOTIDE SEQUENCE [LARGE SCALE GENOMIC DNA]</scope>
    <source>
        <strain evidence="1 2">NBRC 113352</strain>
    </source>
</reference>
<sequence length="92" mass="10917">MVAYQNQIDDKLWELQKMCNKYKETDCLADFVLFAVSRWIITGRATRQFEMDFINYPVEKFEGLIKRCLNGDRSDDGIIRTVKREIGKCKEE</sequence>
<comment type="caution">
    <text evidence="1">The sequence shown here is derived from an EMBL/GenBank/DDBJ whole genome shotgun (WGS) entry which is preliminary data.</text>
</comment>
<dbReference type="Proteomes" id="UP000315200">
    <property type="component" value="Unassembled WGS sequence"/>
</dbReference>
<dbReference type="EMBL" id="BJLB01000001">
    <property type="protein sequence ID" value="GEA37567.1"/>
    <property type="molecule type" value="Genomic_DNA"/>
</dbReference>
<protein>
    <submittedName>
        <fullName evidence="1">Uncharacterized protein</fullName>
    </submittedName>
</protein>
<gene>
    <name evidence="1" type="ORF">Ccl03g_32800</name>
</gene>
<evidence type="ECO:0000313" key="1">
    <source>
        <dbReference type="EMBL" id="GEA37567.1"/>
    </source>
</evidence>